<gene>
    <name evidence="3" type="ORF">DARMORV10_C05P37600.1</name>
</gene>
<name>A0A816LEN7_BRANA</name>
<reference evidence="3" key="1">
    <citation type="submission" date="2021-01" db="EMBL/GenBank/DDBJ databases">
        <authorList>
            <consortium name="Genoscope - CEA"/>
            <person name="William W."/>
        </authorList>
    </citation>
    <scope>NUCLEOTIDE SEQUENCE</scope>
</reference>
<accession>A0A816LEN7</accession>
<evidence type="ECO:0000256" key="2">
    <source>
        <dbReference type="SAM" id="MobiDB-lite"/>
    </source>
</evidence>
<evidence type="ECO:0000313" key="3">
    <source>
        <dbReference type="EMBL" id="CAF1930264.1"/>
    </source>
</evidence>
<dbReference type="SMR" id="A0A816LEN7"/>
<dbReference type="EMBL" id="HG994369">
    <property type="protein sequence ID" value="CAF1930264.1"/>
    <property type="molecule type" value="Genomic_DNA"/>
</dbReference>
<dbReference type="Proteomes" id="UP001295469">
    <property type="component" value="Chromosome C05"/>
</dbReference>
<organism evidence="3">
    <name type="scientific">Brassica napus</name>
    <name type="common">Rape</name>
    <dbReference type="NCBI Taxonomy" id="3708"/>
    <lineage>
        <taxon>Eukaryota</taxon>
        <taxon>Viridiplantae</taxon>
        <taxon>Streptophyta</taxon>
        <taxon>Embryophyta</taxon>
        <taxon>Tracheophyta</taxon>
        <taxon>Spermatophyta</taxon>
        <taxon>Magnoliopsida</taxon>
        <taxon>eudicotyledons</taxon>
        <taxon>Gunneridae</taxon>
        <taxon>Pentapetalae</taxon>
        <taxon>rosids</taxon>
        <taxon>malvids</taxon>
        <taxon>Brassicales</taxon>
        <taxon>Brassicaceae</taxon>
        <taxon>Brassiceae</taxon>
        <taxon>Brassica</taxon>
    </lineage>
</organism>
<feature type="region of interest" description="Disordered" evidence="2">
    <location>
        <begin position="1"/>
        <end position="22"/>
    </location>
</feature>
<dbReference type="AlphaFoldDB" id="A0A816LEN7"/>
<proteinExistence type="predicted"/>
<protein>
    <submittedName>
        <fullName evidence="3">(rape) hypothetical protein</fullName>
    </submittedName>
</protein>
<evidence type="ECO:0000256" key="1">
    <source>
        <dbReference type="SAM" id="Coils"/>
    </source>
</evidence>
<keyword evidence="1" id="KW-0175">Coiled coil</keyword>
<sequence length="88" mass="10033">MSWSALLLTDGRDNNKVMSTPFPSTTKDIEVNRIQAKLELLDELIKLSALKSEKEKLEADLRLAQAKEADVKVPNIDWFKLGKPKMYD</sequence>
<feature type="coiled-coil region" evidence="1">
    <location>
        <begin position="40"/>
        <end position="67"/>
    </location>
</feature>